<accession>A0A7W9Z067</accession>
<evidence type="ECO:0000313" key="2">
    <source>
        <dbReference type="Proteomes" id="UP000535501"/>
    </source>
</evidence>
<proteinExistence type="predicted"/>
<comment type="caution">
    <text evidence="1">The sequence shown here is derived from an EMBL/GenBank/DDBJ whole genome shotgun (WGS) entry which is preliminary data.</text>
</comment>
<gene>
    <name evidence="1" type="ORF">HNQ75_003616</name>
</gene>
<organism evidence="1 2">
    <name type="scientific">Pseudorhizobium flavum</name>
    <dbReference type="NCBI Taxonomy" id="1335061"/>
    <lineage>
        <taxon>Bacteria</taxon>
        <taxon>Pseudomonadati</taxon>
        <taxon>Pseudomonadota</taxon>
        <taxon>Alphaproteobacteria</taxon>
        <taxon>Hyphomicrobiales</taxon>
        <taxon>Rhizobiaceae</taxon>
        <taxon>Rhizobium/Agrobacterium group</taxon>
        <taxon>Pseudorhizobium</taxon>
    </lineage>
</organism>
<dbReference type="EMBL" id="JACHEJ010000011">
    <property type="protein sequence ID" value="MBB6181628.1"/>
    <property type="molecule type" value="Genomic_DNA"/>
</dbReference>
<reference evidence="1 2" key="1">
    <citation type="submission" date="2020-08" db="EMBL/GenBank/DDBJ databases">
        <title>Genomic Encyclopedia of Type Strains, Phase IV (KMG-IV): sequencing the most valuable type-strain genomes for metagenomic binning, comparative biology and taxonomic classification.</title>
        <authorList>
            <person name="Goeker M."/>
        </authorList>
    </citation>
    <scope>NUCLEOTIDE SEQUENCE [LARGE SCALE GENOMIC DNA]</scope>
    <source>
        <strain evidence="1 2">DSM 102134</strain>
    </source>
</reference>
<sequence>MTASSHLGRSGAGLLGLYIALCLPITAAVGQSDILPRNSRQAATAFADNVEEIIGMLPTTREHFEIRINRCEGARGEMRDNIYAVWIGTRLVAEMNDADRIILTVLDDWRERGWTITRDRVLDNGGVNIAAVDPASGNSYSFDSGFAPHPGRYLVGHFSSPCFEEPVGAVPFGRVKAK</sequence>
<dbReference type="Proteomes" id="UP000535501">
    <property type="component" value="Unassembled WGS sequence"/>
</dbReference>
<dbReference type="RefSeq" id="WP_139346292.1">
    <property type="nucleotide sequence ID" value="NZ_JACHEJ010000011.1"/>
</dbReference>
<name>A0A7W9Z067_9HYPH</name>
<protein>
    <submittedName>
        <fullName evidence="1">Uncharacterized protein</fullName>
    </submittedName>
</protein>
<dbReference type="AlphaFoldDB" id="A0A7W9Z067"/>
<keyword evidence="2" id="KW-1185">Reference proteome</keyword>
<evidence type="ECO:0000313" key="1">
    <source>
        <dbReference type="EMBL" id="MBB6181628.1"/>
    </source>
</evidence>